<feature type="compositionally biased region" description="Basic and acidic residues" evidence="1">
    <location>
        <begin position="100"/>
        <end position="111"/>
    </location>
</feature>
<evidence type="ECO:0000313" key="5">
    <source>
        <dbReference type="Proteomes" id="UP000000311"/>
    </source>
</evidence>
<dbReference type="InParanoid" id="E2AGH3"/>
<dbReference type="PROSITE" id="PS50940">
    <property type="entry name" value="CHIT_BIND_II"/>
    <property type="match status" value="1"/>
</dbReference>
<dbReference type="GO" id="GO:0005576">
    <property type="term" value="C:extracellular region"/>
    <property type="evidence" value="ECO:0007669"/>
    <property type="project" value="InterPro"/>
</dbReference>
<dbReference type="InterPro" id="IPR002557">
    <property type="entry name" value="Chitin-bd_dom"/>
</dbReference>
<protein>
    <recommendedName>
        <fullName evidence="3">Chitin-binding type-2 domain-containing protein</fullName>
    </recommendedName>
</protein>
<dbReference type="Proteomes" id="UP000000311">
    <property type="component" value="Unassembled WGS sequence"/>
</dbReference>
<feature type="chain" id="PRO_5003156734" description="Chitin-binding type-2 domain-containing protein" evidence="2">
    <location>
        <begin position="21"/>
        <end position="118"/>
    </location>
</feature>
<name>E2AGH3_CAMFO</name>
<dbReference type="SUPFAM" id="SSF57625">
    <property type="entry name" value="Invertebrate chitin-binding proteins"/>
    <property type="match status" value="1"/>
</dbReference>
<feature type="signal peptide" evidence="2">
    <location>
        <begin position="1"/>
        <end position="20"/>
    </location>
</feature>
<organism evidence="5">
    <name type="scientific">Camponotus floridanus</name>
    <name type="common">Florida carpenter ant</name>
    <dbReference type="NCBI Taxonomy" id="104421"/>
    <lineage>
        <taxon>Eukaryota</taxon>
        <taxon>Metazoa</taxon>
        <taxon>Ecdysozoa</taxon>
        <taxon>Arthropoda</taxon>
        <taxon>Hexapoda</taxon>
        <taxon>Insecta</taxon>
        <taxon>Pterygota</taxon>
        <taxon>Neoptera</taxon>
        <taxon>Endopterygota</taxon>
        <taxon>Hymenoptera</taxon>
        <taxon>Apocrita</taxon>
        <taxon>Aculeata</taxon>
        <taxon>Formicoidea</taxon>
        <taxon>Formicidae</taxon>
        <taxon>Formicinae</taxon>
        <taxon>Camponotus</taxon>
    </lineage>
</organism>
<gene>
    <name evidence="4" type="ORF">EAG_02893</name>
</gene>
<keyword evidence="2" id="KW-0732">Signal</keyword>
<feature type="domain" description="Chitin-binding type-2" evidence="3">
    <location>
        <begin position="34"/>
        <end position="91"/>
    </location>
</feature>
<dbReference type="EMBL" id="GL439310">
    <property type="protein sequence ID" value="EFN67506.1"/>
    <property type="molecule type" value="Genomic_DNA"/>
</dbReference>
<evidence type="ECO:0000256" key="2">
    <source>
        <dbReference type="SAM" id="SignalP"/>
    </source>
</evidence>
<dbReference type="InterPro" id="IPR036508">
    <property type="entry name" value="Chitin-bd_dom_sf"/>
</dbReference>
<feature type="region of interest" description="Disordered" evidence="1">
    <location>
        <begin position="98"/>
        <end position="118"/>
    </location>
</feature>
<dbReference type="AlphaFoldDB" id="E2AGH3"/>
<proteinExistence type="predicted"/>
<keyword evidence="5" id="KW-1185">Reference proteome</keyword>
<accession>E2AGH3</accession>
<dbReference type="GO" id="GO:0008061">
    <property type="term" value="F:chitin binding"/>
    <property type="evidence" value="ECO:0007669"/>
    <property type="project" value="InterPro"/>
</dbReference>
<evidence type="ECO:0000256" key="1">
    <source>
        <dbReference type="SAM" id="MobiDB-lite"/>
    </source>
</evidence>
<dbReference type="Pfam" id="PF01607">
    <property type="entry name" value="CBM_14"/>
    <property type="match status" value="1"/>
</dbReference>
<evidence type="ECO:0000313" key="4">
    <source>
        <dbReference type="EMBL" id="EFN67506.1"/>
    </source>
</evidence>
<evidence type="ECO:0000259" key="3">
    <source>
        <dbReference type="PROSITE" id="PS50940"/>
    </source>
</evidence>
<sequence>MKYIASLCLIIASIVAGSSPFPLSDDTLSPQCQTPECPAIRIKDGTPIILPYPLDCLQYIICKESGLRIVACSTDLIFNKVKDRADPRDRCRCRGCRWKTRGEGGNEETRQTGKQRAR</sequence>
<reference evidence="4 5" key="1">
    <citation type="journal article" date="2010" name="Science">
        <title>Genomic comparison of the ants Camponotus floridanus and Harpegnathos saltator.</title>
        <authorList>
            <person name="Bonasio R."/>
            <person name="Zhang G."/>
            <person name="Ye C."/>
            <person name="Mutti N.S."/>
            <person name="Fang X."/>
            <person name="Qin N."/>
            <person name="Donahue G."/>
            <person name="Yang P."/>
            <person name="Li Q."/>
            <person name="Li C."/>
            <person name="Zhang P."/>
            <person name="Huang Z."/>
            <person name="Berger S.L."/>
            <person name="Reinberg D."/>
            <person name="Wang J."/>
            <person name="Liebig J."/>
        </authorList>
    </citation>
    <scope>NUCLEOTIDE SEQUENCE [LARGE SCALE GENOMIC DNA]</scope>
    <source>
        <strain evidence="5">C129</strain>
    </source>
</reference>